<proteinExistence type="predicted"/>
<dbReference type="AlphaFoldDB" id="A0A9N7ZBZ4"/>
<evidence type="ECO:0000256" key="1">
    <source>
        <dbReference type="SAM" id="MobiDB-lite"/>
    </source>
</evidence>
<dbReference type="Proteomes" id="UP001153269">
    <property type="component" value="Unassembled WGS sequence"/>
</dbReference>
<comment type="caution">
    <text evidence="2">The sequence shown here is derived from an EMBL/GenBank/DDBJ whole genome shotgun (WGS) entry which is preliminary data.</text>
</comment>
<name>A0A9N7ZBZ4_PLEPL</name>
<reference evidence="2" key="1">
    <citation type="submission" date="2020-03" db="EMBL/GenBank/DDBJ databases">
        <authorList>
            <person name="Weist P."/>
        </authorList>
    </citation>
    <scope>NUCLEOTIDE SEQUENCE</scope>
</reference>
<organism evidence="2 3">
    <name type="scientific">Pleuronectes platessa</name>
    <name type="common">European plaice</name>
    <dbReference type="NCBI Taxonomy" id="8262"/>
    <lineage>
        <taxon>Eukaryota</taxon>
        <taxon>Metazoa</taxon>
        <taxon>Chordata</taxon>
        <taxon>Craniata</taxon>
        <taxon>Vertebrata</taxon>
        <taxon>Euteleostomi</taxon>
        <taxon>Actinopterygii</taxon>
        <taxon>Neopterygii</taxon>
        <taxon>Teleostei</taxon>
        <taxon>Neoteleostei</taxon>
        <taxon>Acanthomorphata</taxon>
        <taxon>Carangaria</taxon>
        <taxon>Pleuronectiformes</taxon>
        <taxon>Pleuronectoidei</taxon>
        <taxon>Pleuronectidae</taxon>
        <taxon>Pleuronectes</taxon>
    </lineage>
</organism>
<sequence length="114" mass="13296">MREDRRFICRQTPPSWSFSTCPSKTKKEDFKERGNILEKALEAEDKHRKDIDAIMQIDERKRPYSSLQEVKAATEEELEAFRMKRGRSDDPMSSFLAKLPPPLPADSPKLSPWD</sequence>
<evidence type="ECO:0000313" key="3">
    <source>
        <dbReference type="Proteomes" id="UP001153269"/>
    </source>
</evidence>
<protein>
    <submittedName>
        <fullName evidence="2">Uncharacterized protein</fullName>
    </submittedName>
</protein>
<feature type="region of interest" description="Disordered" evidence="1">
    <location>
        <begin position="82"/>
        <end position="114"/>
    </location>
</feature>
<dbReference type="EMBL" id="CADEAL010004402">
    <property type="protein sequence ID" value="CAB1458745.1"/>
    <property type="molecule type" value="Genomic_DNA"/>
</dbReference>
<evidence type="ECO:0000313" key="2">
    <source>
        <dbReference type="EMBL" id="CAB1458745.1"/>
    </source>
</evidence>
<accession>A0A9N7ZBZ4</accession>
<gene>
    <name evidence="2" type="ORF">PLEPLA_LOCUS46577</name>
</gene>
<keyword evidence="3" id="KW-1185">Reference proteome</keyword>